<evidence type="ECO:0000256" key="1">
    <source>
        <dbReference type="SAM" id="MobiDB-lite"/>
    </source>
</evidence>
<accession>A0A2J6TNZ2</accession>
<evidence type="ECO:0000313" key="2">
    <source>
        <dbReference type="EMBL" id="PMD64735.1"/>
    </source>
</evidence>
<dbReference type="GeneID" id="36581280"/>
<sequence>MLHIGDHFRHQVRQDSARPDFLVIEYMRKKHLISQEDYAWATRYTERHHCDGLVPLGYMPPELRRKEEKSKELPHDLEKEDR</sequence>
<protein>
    <submittedName>
        <fullName evidence="2">Uncharacterized protein</fullName>
    </submittedName>
</protein>
<reference evidence="2 3" key="1">
    <citation type="submission" date="2016-04" db="EMBL/GenBank/DDBJ databases">
        <title>A degradative enzymes factory behind the ericoid mycorrhizal symbiosis.</title>
        <authorList>
            <consortium name="DOE Joint Genome Institute"/>
            <person name="Martino E."/>
            <person name="Morin E."/>
            <person name="Grelet G."/>
            <person name="Kuo A."/>
            <person name="Kohler A."/>
            <person name="Daghino S."/>
            <person name="Barry K."/>
            <person name="Choi C."/>
            <person name="Cichocki N."/>
            <person name="Clum A."/>
            <person name="Copeland A."/>
            <person name="Hainaut M."/>
            <person name="Haridas S."/>
            <person name="Labutti K."/>
            <person name="Lindquist E."/>
            <person name="Lipzen A."/>
            <person name="Khouja H.-R."/>
            <person name="Murat C."/>
            <person name="Ohm R."/>
            <person name="Olson A."/>
            <person name="Spatafora J."/>
            <person name="Veneault-Fourrey C."/>
            <person name="Henrissat B."/>
            <person name="Grigoriev I."/>
            <person name="Martin F."/>
            <person name="Perotto S."/>
        </authorList>
    </citation>
    <scope>NUCLEOTIDE SEQUENCE [LARGE SCALE GENOMIC DNA]</scope>
    <source>
        <strain evidence="2 3">E</strain>
    </source>
</reference>
<gene>
    <name evidence="2" type="ORF">K444DRAFT_490484</name>
</gene>
<dbReference type="OrthoDB" id="409136at2759"/>
<dbReference type="RefSeq" id="XP_024741639.1">
    <property type="nucleotide sequence ID" value="XM_024873200.1"/>
</dbReference>
<dbReference type="InParanoid" id="A0A2J6TNZ2"/>
<evidence type="ECO:0000313" key="3">
    <source>
        <dbReference type="Proteomes" id="UP000235371"/>
    </source>
</evidence>
<feature type="compositionally biased region" description="Basic and acidic residues" evidence="1">
    <location>
        <begin position="62"/>
        <end position="82"/>
    </location>
</feature>
<dbReference type="Proteomes" id="UP000235371">
    <property type="component" value="Unassembled WGS sequence"/>
</dbReference>
<proteinExistence type="predicted"/>
<keyword evidence="3" id="KW-1185">Reference proteome</keyword>
<name>A0A2J6TNZ2_9HELO</name>
<feature type="region of interest" description="Disordered" evidence="1">
    <location>
        <begin position="58"/>
        <end position="82"/>
    </location>
</feature>
<organism evidence="2 3">
    <name type="scientific">Hyaloscypha bicolor E</name>
    <dbReference type="NCBI Taxonomy" id="1095630"/>
    <lineage>
        <taxon>Eukaryota</taxon>
        <taxon>Fungi</taxon>
        <taxon>Dikarya</taxon>
        <taxon>Ascomycota</taxon>
        <taxon>Pezizomycotina</taxon>
        <taxon>Leotiomycetes</taxon>
        <taxon>Helotiales</taxon>
        <taxon>Hyaloscyphaceae</taxon>
        <taxon>Hyaloscypha</taxon>
        <taxon>Hyaloscypha bicolor</taxon>
    </lineage>
</organism>
<dbReference type="AlphaFoldDB" id="A0A2J6TNZ2"/>
<dbReference type="EMBL" id="KZ613747">
    <property type="protein sequence ID" value="PMD64735.1"/>
    <property type="molecule type" value="Genomic_DNA"/>
</dbReference>
<feature type="non-terminal residue" evidence="2">
    <location>
        <position position="82"/>
    </location>
</feature>